<evidence type="ECO:0000256" key="5">
    <source>
        <dbReference type="ARBA" id="ARBA00022692"/>
    </source>
</evidence>
<keyword evidence="6 8" id="KW-1133">Transmembrane helix</keyword>
<dbReference type="EMBL" id="RRUE01000001">
    <property type="protein sequence ID" value="RRN45386.1"/>
    <property type="molecule type" value="Genomic_DNA"/>
</dbReference>
<comment type="similarity">
    <text evidence="2">Belongs to the binding-protein-dependent transport system permease family. FecCD subfamily.</text>
</comment>
<dbReference type="AlphaFoldDB" id="A0A3R8MYH8"/>
<name>A0A3R8MYH8_9BURK</name>
<keyword evidence="10" id="KW-1185">Reference proteome</keyword>
<evidence type="ECO:0000256" key="4">
    <source>
        <dbReference type="ARBA" id="ARBA00022475"/>
    </source>
</evidence>
<keyword evidence="4" id="KW-1003">Cell membrane</keyword>
<feature type="transmembrane region" description="Helical" evidence="8">
    <location>
        <begin position="77"/>
        <end position="93"/>
    </location>
</feature>
<dbReference type="FunFam" id="1.10.3470.10:FF:000001">
    <property type="entry name" value="Vitamin B12 ABC transporter permease BtuC"/>
    <property type="match status" value="1"/>
</dbReference>
<dbReference type="GO" id="GO:0005886">
    <property type="term" value="C:plasma membrane"/>
    <property type="evidence" value="ECO:0007669"/>
    <property type="project" value="UniProtKB-SubCell"/>
</dbReference>
<sequence length="352" mass="37220">MTPSPLPAGHDASHQYSRLLRLRWVLLAAFVVIILLSLVADFMLGPSGLGWTELVRTIFSPAQAEPTTAVIVWDVRLPYAIMAVVVGLGLGLAGAEMQTILANPLASPFTLGISSAAAFGASLALVLDLSLPGLPPGWAVAGNAFLFAILSAVLLDVLARWGGMSGSGMVLVGIALVFTFNALVSLMQYIASAEDLQNLVFWTMGSLSRATWAKVGGMLLAVAVILPFCLKDAWKLTALRLGEERALSFGIDVKRQRLVSLLRISFLAALAVSMVGTISFIGLIAPHIARRLFGEDHRFYLPGSALIGAMILSLASMASKNIVEGVIVPVGIVTSLVGVPFFVSVVMRRRAG</sequence>
<evidence type="ECO:0000256" key="6">
    <source>
        <dbReference type="ARBA" id="ARBA00022989"/>
    </source>
</evidence>
<evidence type="ECO:0000256" key="2">
    <source>
        <dbReference type="ARBA" id="ARBA00007935"/>
    </source>
</evidence>
<proteinExistence type="inferred from homology"/>
<feature type="transmembrane region" description="Helical" evidence="8">
    <location>
        <begin position="24"/>
        <end position="44"/>
    </location>
</feature>
<evidence type="ECO:0000256" key="3">
    <source>
        <dbReference type="ARBA" id="ARBA00022448"/>
    </source>
</evidence>
<dbReference type="RefSeq" id="WP_125094815.1">
    <property type="nucleotide sequence ID" value="NZ_RRUE01000001.1"/>
</dbReference>
<dbReference type="PANTHER" id="PTHR30472">
    <property type="entry name" value="FERRIC ENTEROBACTIN TRANSPORT SYSTEM PERMEASE PROTEIN"/>
    <property type="match status" value="1"/>
</dbReference>
<feature type="transmembrane region" description="Helical" evidence="8">
    <location>
        <begin position="326"/>
        <end position="347"/>
    </location>
</feature>
<comment type="caution">
    <text evidence="9">The sequence shown here is derived from an EMBL/GenBank/DDBJ whole genome shotgun (WGS) entry which is preliminary data.</text>
</comment>
<feature type="transmembrane region" description="Helical" evidence="8">
    <location>
        <begin position="105"/>
        <end position="126"/>
    </location>
</feature>
<accession>A0A3R8MYH8</accession>
<dbReference type="PANTHER" id="PTHR30472:SF25">
    <property type="entry name" value="ABC TRANSPORTER PERMEASE PROTEIN MJ0876-RELATED"/>
    <property type="match status" value="1"/>
</dbReference>
<feature type="transmembrane region" description="Helical" evidence="8">
    <location>
        <begin position="170"/>
        <end position="191"/>
    </location>
</feature>
<gene>
    <name evidence="9" type="ORF">EHV23_04020</name>
</gene>
<dbReference type="InterPro" id="IPR037294">
    <property type="entry name" value="ABC_BtuC-like"/>
</dbReference>
<evidence type="ECO:0000313" key="10">
    <source>
        <dbReference type="Proteomes" id="UP000270261"/>
    </source>
</evidence>
<keyword evidence="3" id="KW-0813">Transport</keyword>
<reference evidence="9 10" key="1">
    <citation type="submission" date="2018-11" db="EMBL/GenBank/DDBJ databases">
        <title>Genome sequencing of Lautropia sp. KCOM 2505 (= ChDC F240).</title>
        <authorList>
            <person name="Kook J.-K."/>
            <person name="Park S.-N."/>
            <person name="Lim Y.K."/>
        </authorList>
    </citation>
    <scope>NUCLEOTIDE SEQUENCE [LARGE SCALE GENOMIC DNA]</scope>
    <source>
        <strain evidence="9 10">KCOM 2505</strain>
    </source>
</reference>
<evidence type="ECO:0000256" key="7">
    <source>
        <dbReference type="ARBA" id="ARBA00023136"/>
    </source>
</evidence>
<dbReference type="Pfam" id="PF01032">
    <property type="entry name" value="FecCD"/>
    <property type="match status" value="1"/>
</dbReference>
<dbReference type="Gene3D" id="1.10.3470.10">
    <property type="entry name" value="ABC transporter involved in vitamin B12 uptake, BtuC"/>
    <property type="match status" value="1"/>
</dbReference>
<dbReference type="CDD" id="cd06550">
    <property type="entry name" value="TM_ABC_iron-siderophores_like"/>
    <property type="match status" value="1"/>
</dbReference>
<keyword evidence="5 8" id="KW-0812">Transmembrane</keyword>
<evidence type="ECO:0000256" key="1">
    <source>
        <dbReference type="ARBA" id="ARBA00004651"/>
    </source>
</evidence>
<dbReference type="SUPFAM" id="SSF81345">
    <property type="entry name" value="ABC transporter involved in vitamin B12 uptake, BtuC"/>
    <property type="match status" value="1"/>
</dbReference>
<organism evidence="9 10">
    <name type="scientific">Lautropia dentalis</name>
    <dbReference type="NCBI Taxonomy" id="2490857"/>
    <lineage>
        <taxon>Bacteria</taxon>
        <taxon>Pseudomonadati</taxon>
        <taxon>Pseudomonadota</taxon>
        <taxon>Betaproteobacteria</taxon>
        <taxon>Burkholderiales</taxon>
        <taxon>Burkholderiaceae</taxon>
        <taxon>Lautropia</taxon>
    </lineage>
</organism>
<feature type="transmembrane region" description="Helical" evidence="8">
    <location>
        <begin position="300"/>
        <end position="319"/>
    </location>
</feature>
<comment type="subcellular location">
    <subcellularLocation>
        <location evidence="1">Cell membrane</location>
        <topology evidence="1">Multi-pass membrane protein</topology>
    </subcellularLocation>
</comment>
<dbReference type="GO" id="GO:0033214">
    <property type="term" value="P:siderophore-iron import into cell"/>
    <property type="evidence" value="ECO:0007669"/>
    <property type="project" value="TreeGrafter"/>
</dbReference>
<evidence type="ECO:0000313" key="9">
    <source>
        <dbReference type="EMBL" id="RRN45386.1"/>
    </source>
</evidence>
<keyword evidence="7 8" id="KW-0472">Membrane</keyword>
<dbReference type="Proteomes" id="UP000270261">
    <property type="component" value="Unassembled WGS sequence"/>
</dbReference>
<dbReference type="GO" id="GO:0022857">
    <property type="term" value="F:transmembrane transporter activity"/>
    <property type="evidence" value="ECO:0007669"/>
    <property type="project" value="InterPro"/>
</dbReference>
<dbReference type="OrthoDB" id="9782305at2"/>
<dbReference type="InterPro" id="IPR000522">
    <property type="entry name" value="ABC_transptr_permease_BtuC"/>
</dbReference>
<feature type="transmembrane region" description="Helical" evidence="8">
    <location>
        <begin position="211"/>
        <end position="230"/>
    </location>
</feature>
<protein>
    <submittedName>
        <fullName evidence="9">Iron ABC transporter permease</fullName>
    </submittedName>
</protein>
<evidence type="ECO:0000256" key="8">
    <source>
        <dbReference type="SAM" id="Phobius"/>
    </source>
</evidence>
<feature type="transmembrane region" description="Helical" evidence="8">
    <location>
        <begin position="138"/>
        <end position="158"/>
    </location>
</feature>
<feature type="transmembrane region" description="Helical" evidence="8">
    <location>
        <begin position="264"/>
        <end position="288"/>
    </location>
</feature>